<proteinExistence type="predicted"/>
<dbReference type="InterPro" id="IPR005835">
    <property type="entry name" value="NTP_transferase_dom"/>
</dbReference>
<dbReference type="InterPro" id="IPR029044">
    <property type="entry name" value="Nucleotide-diphossugar_trans"/>
</dbReference>
<evidence type="ECO:0000259" key="1">
    <source>
        <dbReference type="Pfam" id="PF00483"/>
    </source>
</evidence>
<evidence type="ECO:0000313" key="2">
    <source>
        <dbReference type="EMBL" id="CUS37708.1"/>
    </source>
</evidence>
<dbReference type="Proteomes" id="UP000199032">
    <property type="component" value="Unassembled WGS sequence"/>
</dbReference>
<sequence length="243" mass="26451">MTIGAGGCDLVVLCGGLGTRLRPAVSDRPKAMALIHDRPFLDFILEHFVVHGMTRIILCTGYLGGHIAQRYAGIRHPYEVVISHEPFQMGTAGAVKHAAALTQSDPFMVVNGDSLIEIDPNQLLEFHAAKQGWATIALASAGARSDVGFVTVNSHAQVTAFTEKQPGTASQYHNAGLYVFRRDVLKEIPDHRLSSIERDVLPTLLPRGVYGLVSDAALYDIGTPERLAEFASSRHEWRRGVLS</sequence>
<gene>
    <name evidence="2" type="ORF">COMA1_40210</name>
</gene>
<dbReference type="STRING" id="1742972.COMA1_40210"/>
<dbReference type="RefSeq" id="WP_090750194.1">
    <property type="nucleotide sequence ID" value="NZ_CZQA01000010.1"/>
</dbReference>
<protein>
    <submittedName>
        <fullName evidence="2">Putative Nucleotidyl transferase</fullName>
        <ecNumber evidence="2">2.7.7.-</ecNumber>
    </submittedName>
</protein>
<feature type="domain" description="Nucleotidyl transferase" evidence="1">
    <location>
        <begin position="11"/>
        <end position="231"/>
    </location>
</feature>
<reference evidence="2 3" key="1">
    <citation type="submission" date="2015-10" db="EMBL/GenBank/DDBJ databases">
        <authorList>
            <person name="Gilbert D.G."/>
        </authorList>
    </citation>
    <scope>NUCLEOTIDE SEQUENCE [LARGE SCALE GENOMIC DNA]</scope>
    <source>
        <strain evidence="2">COMA1</strain>
    </source>
</reference>
<accession>A0A0S4LJG1</accession>
<keyword evidence="2" id="KW-0548">Nucleotidyltransferase</keyword>
<name>A0A0S4LJG1_9BACT</name>
<dbReference type="OrthoDB" id="9788272at2"/>
<dbReference type="InterPro" id="IPR050486">
    <property type="entry name" value="Mannose-1P_guanyltransferase"/>
</dbReference>
<dbReference type="PANTHER" id="PTHR22572">
    <property type="entry name" value="SUGAR-1-PHOSPHATE GUANYL TRANSFERASE"/>
    <property type="match status" value="1"/>
</dbReference>
<dbReference type="SUPFAM" id="SSF53448">
    <property type="entry name" value="Nucleotide-diphospho-sugar transferases"/>
    <property type="match status" value="1"/>
</dbReference>
<keyword evidence="3" id="KW-1185">Reference proteome</keyword>
<dbReference type="EMBL" id="CZQA01000010">
    <property type="protein sequence ID" value="CUS37708.1"/>
    <property type="molecule type" value="Genomic_DNA"/>
</dbReference>
<dbReference type="GO" id="GO:0016779">
    <property type="term" value="F:nucleotidyltransferase activity"/>
    <property type="evidence" value="ECO:0007669"/>
    <property type="project" value="UniProtKB-KW"/>
</dbReference>
<dbReference type="EC" id="2.7.7.-" evidence="2"/>
<dbReference type="Pfam" id="PF00483">
    <property type="entry name" value="NTP_transferase"/>
    <property type="match status" value="1"/>
</dbReference>
<dbReference type="Gene3D" id="3.90.550.10">
    <property type="entry name" value="Spore Coat Polysaccharide Biosynthesis Protein SpsA, Chain A"/>
    <property type="match status" value="1"/>
</dbReference>
<evidence type="ECO:0000313" key="3">
    <source>
        <dbReference type="Proteomes" id="UP000199032"/>
    </source>
</evidence>
<dbReference type="AlphaFoldDB" id="A0A0S4LJG1"/>
<organism evidence="2 3">
    <name type="scientific">Candidatus Nitrospira nitrosa</name>
    <dbReference type="NCBI Taxonomy" id="1742972"/>
    <lineage>
        <taxon>Bacteria</taxon>
        <taxon>Pseudomonadati</taxon>
        <taxon>Nitrospirota</taxon>
        <taxon>Nitrospiria</taxon>
        <taxon>Nitrospirales</taxon>
        <taxon>Nitrospiraceae</taxon>
        <taxon>Nitrospira</taxon>
    </lineage>
</organism>
<keyword evidence="2" id="KW-0808">Transferase</keyword>